<organism evidence="1">
    <name type="scientific">Histophilus somni</name>
    <name type="common">Haemophilus somnus</name>
    <dbReference type="NCBI Taxonomy" id="731"/>
    <lineage>
        <taxon>Bacteria</taxon>
        <taxon>Pseudomonadati</taxon>
        <taxon>Pseudomonadota</taxon>
        <taxon>Gammaproteobacteria</taxon>
        <taxon>Pasteurellales</taxon>
        <taxon>Pasteurellaceae</taxon>
        <taxon>Histophilus</taxon>
    </lineage>
</organism>
<dbReference type="Pfam" id="PF05489">
    <property type="entry name" value="Phage_tail_X"/>
    <property type="match status" value="1"/>
</dbReference>
<dbReference type="EMBL" id="U28154">
    <property type="protein sequence ID" value="AAC45161.1"/>
    <property type="molecule type" value="Genomic_DNA"/>
</dbReference>
<proteinExistence type="predicted"/>
<reference evidence="2 3" key="3">
    <citation type="submission" date="2019-03" db="EMBL/GenBank/DDBJ databases">
        <title>Horizontal Gene Transfer Machinery in Histophilus somni.</title>
        <authorList>
            <person name="Mostafa Nazari M."/>
            <person name="Liljebjelke K."/>
        </authorList>
    </citation>
    <scope>NUCLEOTIDE SEQUENCE [LARGE SCALE GENOMIC DNA]</scope>
    <source>
        <strain evidence="2 3">UOC-EPH-KLM-04</strain>
    </source>
</reference>
<dbReference type="GeneID" id="31487470"/>
<evidence type="ECO:0000313" key="1">
    <source>
        <dbReference type="EMBL" id="AAC45161.1"/>
    </source>
</evidence>
<dbReference type="InterPro" id="IPR036779">
    <property type="entry name" value="LysM_dom_sf"/>
</dbReference>
<sequence>MARMVYAKQNDTLDSIVYRYFGKTLGLVEHVLELNPTLANLPILAIGTVVILPNSEDIQTTTNKNTLSLWD</sequence>
<dbReference type="Gene3D" id="3.10.350.10">
    <property type="entry name" value="LysM domain"/>
    <property type="match status" value="1"/>
</dbReference>
<reference evidence="1" key="2">
    <citation type="journal article" date="1997" name="J. Bacteriol.">
        <title>Cloning and characterization of bacteriophage-like DNA from Haemophilus somnus homologous to phages P2 and HP1.</title>
        <authorList>
            <person name="Pontarollo R.A."/>
            <person name="Rioux C.R."/>
            <person name="Potter A.A."/>
        </authorList>
    </citation>
    <scope>NUCLEOTIDE SEQUENCE</scope>
    <source>
        <strain evidence="1">HS25</strain>
    </source>
</reference>
<dbReference type="Proteomes" id="UP000297565">
    <property type="component" value="Unassembled WGS sequence"/>
</dbReference>
<dbReference type="AlphaFoldDB" id="Q48280"/>
<dbReference type="EMBL" id="SNRV01000045">
    <property type="protein sequence ID" value="TEW26969.1"/>
    <property type="molecule type" value="Genomic_DNA"/>
</dbReference>
<evidence type="ECO:0000313" key="2">
    <source>
        <dbReference type="EMBL" id="TEW26969.1"/>
    </source>
</evidence>
<name>Q48280_HISSO</name>
<accession>Q48280</accession>
<reference evidence="1" key="1">
    <citation type="thesis" date="1996" institute="V. I. D. O." country="University of Saskatchewan">
        <authorList>
            <person name="Pontarollo R.A."/>
        </authorList>
    </citation>
    <scope>NUCLEOTIDE SEQUENCE</scope>
    <source>
        <strain evidence="1">HS25</strain>
    </source>
</reference>
<evidence type="ECO:0000313" key="3">
    <source>
        <dbReference type="Proteomes" id="UP000297565"/>
    </source>
</evidence>
<protein>
    <submittedName>
        <fullName evidence="2">Phage tail protein</fullName>
    </submittedName>
    <submittedName>
        <fullName evidence="1">Putative tail synthesis protein</fullName>
    </submittedName>
</protein>
<dbReference type="InterPro" id="IPR008861">
    <property type="entry name" value="GpX-like"/>
</dbReference>
<gene>
    <name evidence="2" type="ORF">E2R48_10085</name>
</gene>
<dbReference type="RefSeq" id="WP_012340346.1">
    <property type="nucleotide sequence ID" value="NZ_CP157211.1"/>
</dbReference>